<organism evidence="2">
    <name type="scientific">Picea sitchensis</name>
    <name type="common">Sitka spruce</name>
    <name type="synonym">Pinus sitchensis</name>
    <dbReference type="NCBI Taxonomy" id="3332"/>
    <lineage>
        <taxon>Eukaryota</taxon>
        <taxon>Viridiplantae</taxon>
        <taxon>Streptophyta</taxon>
        <taxon>Embryophyta</taxon>
        <taxon>Tracheophyta</taxon>
        <taxon>Spermatophyta</taxon>
        <taxon>Pinopsida</taxon>
        <taxon>Pinidae</taxon>
        <taxon>Conifers I</taxon>
        <taxon>Pinales</taxon>
        <taxon>Pinaceae</taxon>
        <taxon>Picea</taxon>
    </lineage>
</organism>
<dbReference type="SMART" id="SM01375">
    <property type="entry name" value="Dynein_light"/>
    <property type="match status" value="1"/>
</dbReference>
<dbReference type="Gene3D" id="3.30.740.10">
    <property type="entry name" value="Protein Inhibitor Of Neuronal Nitric Oxide Synthase"/>
    <property type="match status" value="1"/>
</dbReference>
<dbReference type="GO" id="GO:0005868">
    <property type="term" value="C:cytoplasmic dynein complex"/>
    <property type="evidence" value="ECO:0007669"/>
    <property type="project" value="TreeGrafter"/>
</dbReference>
<dbReference type="CDD" id="cd21452">
    <property type="entry name" value="DLC-like_DYNLL1_DYNLL2"/>
    <property type="match status" value="1"/>
</dbReference>
<dbReference type="InterPro" id="IPR001372">
    <property type="entry name" value="Dynein_light_chain_typ-1/2"/>
</dbReference>
<dbReference type="GO" id="GO:0007017">
    <property type="term" value="P:microtubule-based process"/>
    <property type="evidence" value="ECO:0007669"/>
    <property type="project" value="InterPro"/>
</dbReference>
<name>A9NTF0_PICSI</name>
<evidence type="ECO:0000256" key="1">
    <source>
        <dbReference type="SAM" id="MobiDB-lite"/>
    </source>
</evidence>
<accession>A9NTF0</accession>
<dbReference type="FunFam" id="3.30.740.10:FF:000003">
    <property type="entry name" value="Dynein light chain"/>
    <property type="match status" value="1"/>
</dbReference>
<dbReference type="AlphaFoldDB" id="A9NTF0"/>
<dbReference type="InterPro" id="IPR037177">
    <property type="entry name" value="DLC_sf"/>
</dbReference>
<protein>
    <recommendedName>
        <fullName evidence="3">Dynein light chain</fullName>
    </recommendedName>
</protein>
<feature type="region of interest" description="Disordered" evidence="1">
    <location>
        <begin position="100"/>
        <end position="119"/>
    </location>
</feature>
<feature type="region of interest" description="Disordered" evidence="1">
    <location>
        <begin position="36"/>
        <end position="75"/>
    </location>
</feature>
<dbReference type="Pfam" id="PF01221">
    <property type="entry name" value="Dynein_light"/>
    <property type="match status" value="1"/>
</dbReference>
<evidence type="ECO:0008006" key="3">
    <source>
        <dbReference type="Google" id="ProtNLM"/>
    </source>
</evidence>
<reference evidence="2" key="1">
    <citation type="journal article" date="2008" name="BMC Genomics">
        <title>A conifer genomics resource of 200,000 spruce (Picea spp.) ESTs and 6,464 high-quality, sequence-finished full-length cDNAs for Sitka spruce (Picea sitchensis).</title>
        <authorList>
            <person name="Ralph S.G."/>
            <person name="Chun H.J."/>
            <person name="Kolosova N."/>
            <person name="Cooper D."/>
            <person name="Oddy C."/>
            <person name="Ritland C.E."/>
            <person name="Kirkpatrick R."/>
            <person name="Moore R."/>
            <person name="Barber S."/>
            <person name="Holt R.A."/>
            <person name="Jones S.J."/>
            <person name="Marra M.A."/>
            <person name="Douglas C.J."/>
            <person name="Ritland K."/>
            <person name="Bohlmann J."/>
        </authorList>
    </citation>
    <scope>NUCLEOTIDE SEQUENCE</scope>
    <source>
        <tissue evidence="2">Green portion of the leader tissue</tissue>
    </source>
</reference>
<proteinExistence type="evidence at transcript level"/>
<dbReference type="GO" id="GO:0045505">
    <property type="term" value="F:dynein intermediate chain binding"/>
    <property type="evidence" value="ECO:0007669"/>
    <property type="project" value="TreeGrafter"/>
</dbReference>
<dbReference type="PANTHER" id="PTHR11886">
    <property type="entry name" value="DYNEIN LIGHT CHAIN"/>
    <property type="match status" value="1"/>
</dbReference>
<dbReference type="SUPFAM" id="SSF54648">
    <property type="entry name" value="DLC"/>
    <property type="match status" value="1"/>
</dbReference>
<dbReference type="EMBL" id="EF084599">
    <property type="protein sequence ID" value="ABK23911.1"/>
    <property type="molecule type" value="mRNA"/>
</dbReference>
<evidence type="ECO:0000313" key="2">
    <source>
        <dbReference type="EMBL" id="ABK23911.1"/>
    </source>
</evidence>
<sequence>MEGACVATAAERELARRSYILSRLIEENRALGRHERRVKKDPALPEKIPPSLEPKTSTSTICQSTRRPASGHEEEVEEDLKHLQSLRDEVHLIAKKEQGNPTNKIKAPLKNEKNPSGSAHHNRLAVYQETLYSKGASRNDANSKPAKAATVSEVASGTANVVPLAIVEVNLAAVAAALKVRVKAADMPALLQERAFRCARQSLDVMDKLNSKRVALALKKEFDTSYGPAWHCIVGTSFGSFVTHSLGGFLYFSMDKVSILLFKTAVEPLDQ</sequence>
<feature type="compositionally biased region" description="Polar residues" evidence="1">
    <location>
        <begin position="54"/>
        <end position="67"/>
    </location>
</feature>
<dbReference type="PANTHER" id="PTHR11886:SF39">
    <property type="entry name" value="DYNEIN LIGHT CHAIN"/>
    <property type="match status" value="1"/>
</dbReference>